<keyword evidence="3" id="KW-1185">Reference proteome</keyword>
<dbReference type="InterPro" id="IPR003423">
    <property type="entry name" value="OMP_efflux"/>
</dbReference>
<comment type="similarity">
    <text evidence="1">Belongs to the outer membrane factor (OMF) (TC 1.B.17) family.</text>
</comment>
<evidence type="ECO:0000313" key="2">
    <source>
        <dbReference type="EMBL" id="TWJ13321.1"/>
    </source>
</evidence>
<comment type="caution">
    <text evidence="2">The sequence shown here is derived from an EMBL/GenBank/DDBJ whole genome shotgun (WGS) entry which is preliminary data.</text>
</comment>
<sequence>MTKCVSYFLAIVVNAKLKKISGVFFIASLMAGCASFHPKPITPTDKASAFEARTLDNPALKKFIETNLRQEVRPWPPEAWGFTLLSLAAVYYHPDLDEARARQKSAEAAVVTAGARPNPSFTFTPEYSTNPPAGISPWILGATLDIPIETAGKRGYRINRAKYLAQATGFDMAAAAWQVRSKLRKALLDLSAARQSSLVLETQAQLMDDLVMLFRQRMAAGEVSENEVNTAQIFLAQTRLQLQSTQKRETEARVNVASSIGLPVKALENIQISTETMEQVSSLAAFSLPDLRRRALLSRPDVLAALAHYDAADSSVRLEIAKQYPDVNLGPGYQWDQGQNKWIFGFTVTLPILNLNEGPIAEAEARRGEAEARFVALQARIIAEIDTATATFNAATRNLATVNSLITIQKNRLDSLVATYNAGEIDRGALLNAQLDYHGAELSRLTALADLQDALGRLEDALHYPLAPGTSSSTFPDAIPKAEKDR</sequence>
<accession>A0A562V5X3</accession>
<dbReference type="PANTHER" id="PTHR30203:SF24">
    <property type="entry name" value="BLR4935 PROTEIN"/>
    <property type="match status" value="1"/>
</dbReference>
<dbReference type="RefSeq" id="WP_145025959.1">
    <property type="nucleotide sequence ID" value="NZ_VLLN01000042.1"/>
</dbReference>
<reference evidence="2 3" key="1">
    <citation type="submission" date="2019-07" db="EMBL/GenBank/DDBJ databases">
        <title>Genomic Encyclopedia of Archaeal and Bacterial Type Strains, Phase II (KMG-II): from individual species to whole genera.</title>
        <authorList>
            <person name="Goeker M."/>
        </authorList>
    </citation>
    <scope>NUCLEOTIDE SEQUENCE [LARGE SCALE GENOMIC DNA]</scope>
    <source>
        <strain evidence="2 3">ATCC BAA-1139</strain>
    </source>
</reference>
<protein>
    <submittedName>
        <fullName evidence="2">Outer membrane protein TolC</fullName>
    </submittedName>
</protein>
<dbReference type="OrthoDB" id="9791261at2"/>
<dbReference type="EMBL" id="VLLN01000042">
    <property type="protein sequence ID" value="TWJ13321.1"/>
    <property type="molecule type" value="Genomic_DNA"/>
</dbReference>
<dbReference type="Proteomes" id="UP000319449">
    <property type="component" value="Unassembled WGS sequence"/>
</dbReference>
<evidence type="ECO:0000313" key="3">
    <source>
        <dbReference type="Proteomes" id="UP000319449"/>
    </source>
</evidence>
<organism evidence="2 3">
    <name type="scientific">Geobacter argillaceus</name>
    <dbReference type="NCBI Taxonomy" id="345631"/>
    <lineage>
        <taxon>Bacteria</taxon>
        <taxon>Pseudomonadati</taxon>
        <taxon>Thermodesulfobacteriota</taxon>
        <taxon>Desulfuromonadia</taxon>
        <taxon>Geobacterales</taxon>
        <taxon>Geobacteraceae</taxon>
        <taxon>Geobacter</taxon>
    </lineage>
</organism>
<gene>
    <name evidence="2" type="ORF">JN12_03910</name>
</gene>
<dbReference type="Gene3D" id="1.20.1600.10">
    <property type="entry name" value="Outer membrane efflux proteins (OEP)"/>
    <property type="match status" value="1"/>
</dbReference>
<evidence type="ECO:0000256" key="1">
    <source>
        <dbReference type="ARBA" id="ARBA00007613"/>
    </source>
</evidence>
<dbReference type="GO" id="GO:0015562">
    <property type="term" value="F:efflux transmembrane transporter activity"/>
    <property type="evidence" value="ECO:0007669"/>
    <property type="project" value="InterPro"/>
</dbReference>
<dbReference type="PANTHER" id="PTHR30203">
    <property type="entry name" value="OUTER MEMBRANE CATION EFFLUX PROTEIN"/>
    <property type="match status" value="1"/>
</dbReference>
<dbReference type="AlphaFoldDB" id="A0A562V5X3"/>
<dbReference type="InterPro" id="IPR010131">
    <property type="entry name" value="MdtP/NodT-like"/>
</dbReference>
<proteinExistence type="inferred from homology"/>
<name>A0A562V5X3_9BACT</name>
<dbReference type="PROSITE" id="PS51257">
    <property type="entry name" value="PROKAR_LIPOPROTEIN"/>
    <property type="match status" value="1"/>
</dbReference>
<dbReference type="Pfam" id="PF02321">
    <property type="entry name" value="OEP"/>
    <property type="match status" value="2"/>
</dbReference>
<dbReference type="SUPFAM" id="SSF56954">
    <property type="entry name" value="Outer membrane efflux proteins (OEP)"/>
    <property type="match status" value="1"/>
</dbReference>